<feature type="binding site" evidence="1">
    <location>
        <position position="283"/>
    </location>
    <ligand>
        <name>Mg(2+)</name>
        <dbReference type="ChEBI" id="CHEBI:18420"/>
        <label>1</label>
    </ligand>
</feature>
<evidence type="ECO:0000313" key="2">
    <source>
        <dbReference type="EMBL" id="THV38657.1"/>
    </source>
</evidence>
<keyword evidence="1" id="KW-0479">Metal-binding</keyword>
<dbReference type="OrthoDB" id="9798107at2"/>
<dbReference type="GO" id="GO:0046872">
    <property type="term" value="F:metal ion binding"/>
    <property type="evidence" value="ECO:0007669"/>
    <property type="project" value="UniProtKB-KW"/>
</dbReference>
<dbReference type="AlphaFoldDB" id="A0A4S8Q373"/>
<keyword evidence="2" id="KW-0378">Hydrolase</keyword>
<dbReference type="Proteomes" id="UP000308760">
    <property type="component" value="Unassembled WGS sequence"/>
</dbReference>
<feature type="binding site" evidence="1">
    <location>
        <position position="282"/>
    </location>
    <ligand>
        <name>Mg(2+)</name>
        <dbReference type="ChEBI" id="CHEBI:18420"/>
        <label>1</label>
    </ligand>
</feature>
<proteinExistence type="predicted"/>
<organism evidence="2 3">
    <name type="scientific">Glycomyces buryatensis</name>
    <dbReference type="NCBI Taxonomy" id="2570927"/>
    <lineage>
        <taxon>Bacteria</taxon>
        <taxon>Bacillati</taxon>
        <taxon>Actinomycetota</taxon>
        <taxon>Actinomycetes</taxon>
        <taxon>Glycomycetales</taxon>
        <taxon>Glycomycetaceae</taxon>
        <taxon>Glycomyces</taxon>
    </lineage>
</organism>
<dbReference type="EMBL" id="STGY01000067">
    <property type="protein sequence ID" value="THV38657.1"/>
    <property type="molecule type" value="Genomic_DNA"/>
</dbReference>
<name>A0A4S8Q373_9ACTN</name>
<dbReference type="GO" id="GO:0016787">
    <property type="term" value="F:hydrolase activity"/>
    <property type="evidence" value="ECO:0007669"/>
    <property type="project" value="UniProtKB-KW"/>
</dbReference>
<dbReference type="RefSeq" id="WP_136536242.1">
    <property type="nucleotide sequence ID" value="NZ_STGY01000067.1"/>
</dbReference>
<feature type="binding site" evidence="1">
    <location>
        <position position="74"/>
    </location>
    <ligand>
        <name>Mg(2+)</name>
        <dbReference type="ChEBI" id="CHEBI:18420"/>
        <label>1</label>
    </ligand>
</feature>
<feature type="binding site" evidence="1">
    <location>
        <position position="73"/>
    </location>
    <ligand>
        <name>Mg(2+)</name>
        <dbReference type="ChEBI" id="CHEBI:18420"/>
        <label>1</label>
    </ligand>
</feature>
<keyword evidence="3" id="KW-1185">Reference proteome</keyword>
<accession>A0A4S8Q373</accession>
<feature type="binding site" evidence="1">
    <location>
        <position position="280"/>
    </location>
    <ligand>
        <name>Mg(2+)</name>
        <dbReference type="ChEBI" id="CHEBI:18420"/>
        <label>1</label>
    </ligand>
</feature>
<dbReference type="InterPro" id="IPR005502">
    <property type="entry name" value="Ribosyl_crysJ1"/>
</dbReference>
<feature type="binding site" evidence="1">
    <location>
        <position position="72"/>
    </location>
    <ligand>
        <name>Mg(2+)</name>
        <dbReference type="ChEBI" id="CHEBI:18420"/>
        <label>1</label>
    </ligand>
</feature>
<reference evidence="3" key="1">
    <citation type="submission" date="2019-04" db="EMBL/GenBank/DDBJ databases">
        <title>Nocardioides xinjiangensis sp. nov.</title>
        <authorList>
            <person name="Liu S."/>
        </authorList>
    </citation>
    <scope>NUCLEOTIDE SEQUENCE [LARGE SCALE GENOMIC DNA]</scope>
    <source>
        <strain evidence="3">18</strain>
    </source>
</reference>
<dbReference type="Gene3D" id="1.10.4080.10">
    <property type="entry name" value="ADP-ribosylation/Crystallin J1"/>
    <property type="match status" value="1"/>
</dbReference>
<dbReference type="SUPFAM" id="SSF101478">
    <property type="entry name" value="ADP-ribosylglycohydrolase"/>
    <property type="match status" value="1"/>
</dbReference>
<gene>
    <name evidence="2" type="ORF">FAB82_19705</name>
</gene>
<dbReference type="InterPro" id="IPR050792">
    <property type="entry name" value="ADP-ribosylglycohydrolase"/>
</dbReference>
<protein>
    <submittedName>
        <fullName evidence="2">ADP-ribosylglycohydrolase family protein</fullName>
    </submittedName>
</protein>
<reference evidence="2 3" key="2">
    <citation type="submission" date="2019-05" db="EMBL/GenBank/DDBJ databases">
        <title>Glycomyces buryatensis sp. nov.</title>
        <authorList>
            <person name="Nikitina E."/>
        </authorList>
    </citation>
    <scope>NUCLEOTIDE SEQUENCE [LARGE SCALE GENOMIC DNA]</scope>
    <source>
        <strain evidence="2 3">18</strain>
    </source>
</reference>
<evidence type="ECO:0000313" key="3">
    <source>
        <dbReference type="Proteomes" id="UP000308760"/>
    </source>
</evidence>
<dbReference type="PANTHER" id="PTHR16222:SF12">
    <property type="entry name" value="ADP-RIBOSYLGLYCOHYDROLASE-RELATED"/>
    <property type="match status" value="1"/>
</dbReference>
<dbReference type="PANTHER" id="PTHR16222">
    <property type="entry name" value="ADP-RIBOSYLGLYCOHYDROLASE"/>
    <property type="match status" value="1"/>
</dbReference>
<comment type="cofactor">
    <cofactor evidence="1">
        <name>Mg(2+)</name>
        <dbReference type="ChEBI" id="CHEBI:18420"/>
    </cofactor>
    <text evidence="1">Binds 2 magnesium ions per subunit.</text>
</comment>
<sequence>MWNPKDPNANATASLIGLSVADAFGNQFFDIANWQSVPFPGRQWEEPDYSTPDLTDRFLSADLTPPGPWEWTDDTQMACTVVEQLRHGRGIDPDRLVKAFAARVELKRDYGPSVLSILDEARAERPWRPLTAGAFGGSGSMGNGTAMRIAPLGAWFCDDLTHLEAQARLCSEVTHTHPDAIAGGIAVAVTAALAARRGAATRTELLEAVIDRVPRGEVETRLRAVAALGWDATATSVAAAVGNGQRTSCADTVPFCVWAAIRHLGNFPLAVRTAVSVGGDIDTNAAIVGGMVAAGTGFTTIPDAWIAAREPLPDWV</sequence>
<comment type="caution">
    <text evidence="2">The sequence shown here is derived from an EMBL/GenBank/DDBJ whole genome shotgun (WGS) entry which is preliminary data.</text>
</comment>
<keyword evidence="1" id="KW-0460">Magnesium</keyword>
<dbReference type="Pfam" id="PF03747">
    <property type="entry name" value="ADP_ribosyl_GH"/>
    <property type="match status" value="1"/>
</dbReference>
<evidence type="ECO:0000256" key="1">
    <source>
        <dbReference type="PIRSR" id="PIRSR605502-1"/>
    </source>
</evidence>
<dbReference type="InterPro" id="IPR036705">
    <property type="entry name" value="Ribosyl_crysJ1_sf"/>
</dbReference>